<sequence>MASRSVVIILFFFSAFAQASEYAFGGFATLSYSTASNQDISFTRTLEHKDRFGGSLVRESLVGVQFNYKFNSKFETLVQFVAQDKIDKNLLSLTELAFIRYNVNRSLSFRIGRLNSGLYLTSNHRLVSHAYIWGRPPMEPYFVSSSVDKIDGGDVTYANTLGSGFFKANISFGQSDAPLENEQRGDFELGLRNTVAANIEYSQLDWIFRLSALRANLNVAKRGVFGDVIDGIASIPPAFWPEQADIAENFLPDGLLLRYFAAGIKFENEKWLFMSEASTYLADWSFYPSANAFYATVGRRMNSVTPFITVSAVKPKNDIEQLPFELNPANPVGPAINQLIAATNIAVGITAVDQESLSIGIRWDVNPRWVIKFQADRKWTDYPGVGLLRHRELAQTQERRQVNIGHISISTVF</sequence>
<dbReference type="RefSeq" id="WP_284218484.1">
    <property type="nucleotide sequence ID" value="NZ_BSOT01000007.1"/>
</dbReference>
<keyword evidence="1" id="KW-0732">Signal</keyword>
<evidence type="ECO:0000313" key="2">
    <source>
        <dbReference type="EMBL" id="GLR72122.1"/>
    </source>
</evidence>
<dbReference type="Proteomes" id="UP001156601">
    <property type="component" value="Unassembled WGS sequence"/>
</dbReference>
<organism evidence="2 3">
    <name type="scientific">Agaribacter marinus</name>
    <dbReference type="NCBI Taxonomy" id="1431249"/>
    <lineage>
        <taxon>Bacteria</taxon>
        <taxon>Pseudomonadati</taxon>
        <taxon>Pseudomonadota</taxon>
        <taxon>Gammaproteobacteria</taxon>
        <taxon>Alteromonadales</taxon>
        <taxon>Alteromonadaceae</taxon>
        <taxon>Agaribacter</taxon>
    </lineage>
</organism>
<keyword evidence="3" id="KW-1185">Reference proteome</keyword>
<accession>A0AA37WJF0</accession>
<comment type="caution">
    <text evidence="2">The sequence shown here is derived from an EMBL/GenBank/DDBJ whole genome shotgun (WGS) entry which is preliminary data.</text>
</comment>
<evidence type="ECO:0000256" key="1">
    <source>
        <dbReference type="SAM" id="SignalP"/>
    </source>
</evidence>
<evidence type="ECO:0000313" key="3">
    <source>
        <dbReference type="Proteomes" id="UP001156601"/>
    </source>
</evidence>
<dbReference type="AlphaFoldDB" id="A0AA37WJF0"/>
<dbReference type="EMBL" id="BSOT01000007">
    <property type="protein sequence ID" value="GLR72122.1"/>
    <property type="molecule type" value="Genomic_DNA"/>
</dbReference>
<proteinExistence type="predicted"/>
<evidence type="ECO:0008006" key="4">
    <source>
        <dbReference type="Google" id="ProtNLM"/>
    </source>
</evidence>
<dbReference type="SUPFAM" id="SSF56935">
    <property type="entry name" value="Porins"/>
    <property type="match status" value="1"/>
</dbReference>
<reference evidence="2" key="1">
    <citation type="journal article" date="2014" name="Int. J. Syst. Evol. Microbiol.">
        <title>Complete genome sequence of Corynebacterium casei LMG S-19264T (=DSM 44701T), isolated from a smear-ripened cheese.</title>
        <authorList>
            <consortium name="US DOE Joint Genome Institute (JGI-PGF)"/>
            <person name="Walter F."/>
            <person name="Albersmeier A."/>
            <person name="Kalinowski J."/>
            <person name="Ruckert C."/>
        </authorList>
    </citation>
    <scope>NUCLEOTIDE SEQUENCE</scope>
    <source>
        <strain evidence="2">NBRC 110023</strain>
    </source>
</reference>
<name>A0AA37WJF0_9ALTE</name>
<reference evidence="2" key="2">
    <citation type="submission" date="2023-01" db="EMBL/GenBank/DDBJ databases">
        <title>Draft genome sequence of Agaribacter marinus strain NBRC 110023.</title>
        <authorList>
            <person name="Sun Q."/>
            <person name="Mori K."/>
        </authorList>
    </citation>
    <scope>NUCLEOTIDE SEQUENCE</scope>
    <source>
        <strain evidence="2">NBRC 110023</strain>
    </source>
</reference>
<feature type="signal peptide" evidence="1">
    <location>
        <begin position="1"/>
        <end position="19"/>
    </location>
</feature>
<protein>
    <recommendedName>
        <fullName evidence="4">Porin</fullName>
    </recommendedName>
</protein>
<gene>
    <name evidence="2" type="ORF">GCM10007852_30300</name>
</gene>
<feature type="chain" id="PRO_5041258569" description="Porin" evidence="1">
    <location>
        <begin position="20"/>
        <end position="413"/>
    </location>
</feature>